<proteinExistence type="predicted"/>
<dbReference type="PANTHER" id="PTHR20935:SF0">
    <property type="entry name" value="SERINE_THREONINE-PROTEIN PHOSPHATASE PGAM5, MITOCHONDRIAL"/>
    <property type="match status" value="1"/>
</dbReference>
<evidence type="ECO:0000256" key="1">
    <source>
        <dbReference type="ARBA" id="ARBA00022801"/>
    </source>
</evidence>
<dbReference type="InterPro" id="IPR013078">
    <property type="entry name" value="His_Pase_superF_clade-1"/>
</dbReference>
<dbReference type="SUPFAM" id="SSF53254">
    <property type="entry name" value="Phosphoglycerate mutase-like"/>
    <property type="match status" value="1"/>
</dbReference>
<dbReference type="AlphaFoldDB" id="A0A160TCW6"/>
<dbReference type="PANTHER" id="PTHR20935">
    <property type="entry name" value="PHOSPHOGLYCERATE MUTASE-RELATED"/>
    <property type="match status" value="1"/>
</dbReference>
<keyword evidence="1" id="KW-0378">Hydrolase</keyword>
<dbReference type="SMART" id="SM00855">
    <property type="entry name" value="PGAM"/>
    <property type="match status" value="1"/>
</dbReference>
<dbReference type="CDD" id="cd07067">
    <property type="entry name" value="HP_PGM_like"/>
    <property type="match status" value="1"/>
</dbReference>
<dbReference type="GO" id="GO:0016787">
    <property type="term" value="F:hydrolase activity"/>
    <property type="evidence" value="ECO:0007669"/>
    <property type="project" value="UniProtKB-KW"/>
</dbReference>
<dbReference type="EMBL" id="CZQC01000065">
    <property type="protein sequence ID" value="CUS42375.1"/>
    <property type="molecule type" value="Genomic_DNA"/>
</dbReference>
<gene>
    <name evidence="2" type="ORF">MGWOODY_Tha2499</name>
</gene>
<accession>A0A160TCW6</accession>
<dbReference type="InterPro" id="IPR051021">
    <property type="entry name" value="Mito_Ser/Thr_phosphatase"/>
</dbReference>
<evidence type="ECO:0000313" key="2">
    <source>
        <dbReference type="EMBL" id="CUS42375.1"/>
    </source>
</evidence>
<sequence>MASIYLVRHGQAGFDKLNYDQLSELGFAQGELVGKALAQRGIEAPMVVHGAMQRHRETMQSAQRHWHSFGPIVEMSGFNEFDSDDVIACAFPHFKHKAALGAWLLTQKNRRKAFQELFAKAVERWTSGEHDDDYIESWNNFTGRCTRALEDLITNAAGKNVVVFTSGGPVTAIAQHCLGLSHDKAFELNWTLLNAGISQLLYNREGKVSLASCNEHHHLASAGKQYLTYR</sequence>
<name>A0A160TCW6_9ZZZZ</name>
<reference evidence="2" key="1">
    <citation type="submission" date="2015-10" db="EMBL/GenBank/DDBJ databases">
        <authorList>
            <person name="Gilbert D.G."/>
        </authorList>
    </citation>
    <scope>NUCLEOTIDE SEQUENCE</scope>
</reference>
<dbReference type="Pfam" id="PF00300">
    <property type="entry name" value="His_Phos_1"/>
    <property type="match status" value="1"/>
</dbReference>
<dbReference type="InterPro" id="IPR029033">
    <property type="entry name" value="His_PPase_superfam"/>
</dbReference>
<dbReference type="Gene3D" id="3.40.50.1240">
    <property type="entry name" value="Phosphoglycerate mutase-like"/>
    <property type="match status" value="1"/>
</dbReference>
<organism evidence="2">
    <name type="scientific">hydrothermal vent metagenome</name>
    <dbReference type="NCBI Taxonomy" id="652676"/>
    <lineage>
        <taxon>unclassified sequences</taxon>
        <taxon>metagenomes</taxon>
        <taxon>ecological metagenomes</taxon>
    </lineage>
</organism>
<protein>
    <submittedName>
        <fullName evidence="2">Phosphoglycerate mutase family protein</fullName>
    </submittedName>
</protein>